<feature type="region of interest" description="Disordered" evidence="1">
    <location>
        <begin position="67"/>
        <end position="93"/>
    </location>
</feature>
<keyword evidence="3" id="KW-1185">Reference proteome</keyword>
<comment type="caution">
    <text evidence="2">The sequence shown here is derived from an EMBL/GenBank/DDBJ whole genome shotgun (WGS) entry which is preliminary data.</text>
</comment>
<accession>A0AAD4R4L0</accession>
<evidence type="ECO:0000313" key="2">
    <source>
        <dbReference type="EMBL" id="KAI1722210.1"/>
    </source>
</evidence>
<sequence length="93" mass="10299">MFIHYDRNRSKHDVCQERRHSSDNSWQSSMQNGRQQLHSNSAITHAKPPGRRCTEETTCARQLGHCIGAASGPSGSPRTTTRPATTGNHMNIG</sequence>
<dbReference type="AlphaFoldDB" id="A0AAD4R4L0"/>
<proteinExistence type="predicted"/>
<evidence type="ECO:0000313" key="3">
    <source>
        <dbReference type="Proteomes" id="UP001201812"/>
    </source>
</evidence>
<feature type="compositionally biased region" description="Polar residues" evidence="1">
    <location>
        <begin position="73"/>
        <end position="93"/>
    </location>
</feature>
<evidence type="ECO:0000256" key="1">
    <source>
        <dbReference type="SAM" id="MobiDB-lite"/>
    </source>
</evidence>
<protein>
    <submittedName>
        <fullName evidence="2">Uncharacterized protein</fullName>
    </submittedName>
</protein>
<name>A0AAD4R4L0_9BILA</name>
<dbReference type="Proteomes" id="UP001201812">
    <property type="component" value="Unassembled WGS sequence"/>
</dbReference>
<feature type="compositionally biased region" description="Basic and acidic residues" evidence="1">
    <location>
        <begin position="1"/>
        <end position="22"/>
    </location>
</feature>
<reference evidence="2" key="1">
    <citation type="submission" date="2022-01" db="EMBL/GenBank/DDBJ databases">
        <title>Genome Sequence Resource for Two Populations of Ditylenchus destructor, the Migratory Endoparasitic Phytonematode.</title>
        <authorList>
            <person name="Zhang H."/>
            <person name="Lin R."/>
            <person name="Xie B."/>
        </authorList>
    </citation>
    <scope>NUCLEOTIDE SEQUENCE</scope>
    <source>
        <strain evidence="2">BazhouSP</strain>
    </source>
</reference>
<organism evidence="2 3">
    <name type="scientific">Ditylenchus destructor</name>
    <dbReference type="NCBI Taxonomy" id="166010"/>
    <lineage>
        <taxon>Eukaryota</taxon>
        <taxon>Metazoa</taxon>
        <taxon>Ecdysozoa</taxon>
        <taxon>Nematoda</taxon>
        <taxon>Chromadorea</taxon>
        <taxon>Rhabditida</taxon>
        <taxon>Tylenchina</taxon>
        <taxon>Tylenchomorpha</taxon>
        <taxon>Sphaerularioidea</taxon>
        <taxon>Anguinidae</taxon>
        <taxon>Anguininae</taxon>
        <taxon>Ditylenchus</taxon>
    </lineage>
</organism>
<feature type="region of interest" description="Disordered" evidence="1">
    <location>
        <begin position="1"/>
        <end position="37"/>
    </location>
</feature>
<feature type="compositionally biased region" description="Polar residues" evidence="1">
    <location>
        <begin position="23"/>
        <end position="37"/>
    </location>
</feature>
<dbReference type="EMBL" id="JAKKPZ010000004">
    <property type="protein sequence ID" value="KAI1722210.1"/>
    <property type="molecule type" value="Genomic_DNA"/>
</dbReference>
<gene>
    <name evidence="2" type="ORF">DdX_04518</name>
</gene>